<dbReference type="Proteomes" id="UP000450000">
    <property type="component" value="Unassembled WGS sequence"/>
</dbReference>
<reference evidence="1 2" key="1">
    <citation type="submission" date="2019-09" db="EMBL/GenBank/DDBJ databases">
        <title>Genome Sequences of Streptomyces kaniharaensis ATCC 21070.</title>
        <authorList>
            <person name="Zhu W."/>
            <person name="De Crecy-Lagard V."/>
            <person name="Richards N.G."/>
        </authorList>
    </citation>
    <scope>NUCLEOTIDE SEQUENCE [LARGE SCALE GENOMIC DNA]</scope>
    <source>
        <strain evidence="1 2">SF-557</strain>
    </source>
</reference>
<organism evidence="1 2">
    <name type="scientific">Streptomyces kaniharaensis</name>
    <dbReference type="NCBI Taxonomy" id="212423"/>
    <lineage>
        <taxon>Bacteria</taxon>
        <taxon>Bacillati</taxon>
        <taxon>Actinomycetota</taxon>
        <taxon>Actinomycetes</taxon>
        <taxon>Kitasatosporales</taxon>
        <taxon>Streptomycetaceae</taxon>
        <taxon>Streptomyces</taxon>
    </lineage>
</organism>
<accession>A0A6N7KMR2</accession>
<dbReference type="RefSeq" id="WP_195910967.1">
    <property type="nucleotide sequence ID" value="NZ_WBOF01000001.1"/>
</dbReference>
<gene>
    <name evidence="1" type="ORF">F7Q99_01110</name>
</gene>
<keyword evidence="2" id="KW-1185">Reference proteome</keyword>
<evidence type="ECO:0000313" key="1">
    <source>
        <dbReference type="EMBL" id="MQS10913.1"/>
    </source>
</evidence>
<evidence type="ECO:0000313" key="2">
    <source>
        <dbReference type="Proteomes" id="UP000450000"/>
    </source>
</evidence>
<proteinExistence type="predicted"/>
<sequence length="111" mass="11554">MSVSHESLPSLPHDILRVRVTARDADTLRALLREVRPDVGGRPSIAADGTVSIDAYVPDDRIPALEREGVTVTRVGNASAAGRAAQAEVGEGDRFAPADAVPRGLAAKFGG</sequence>
<dbReference type="EMBL" id="WBOF01000001">
    <property type="protein sequence ID" value="MQS10913.1"/>
    <property type="molecule type" value="Genomic_DNA"/>
</dbReference>
<dbReference type="AlphaFoldDB" id="A0A6N7KMR2"/>
<protein>
    <submittedName>
        <fullName evidence="1">Uncharacterized protein</fullName>
    </submittedName>
</protein>
<comment type="caution">
    <text evidence="1">The sequence shown here is derived from an EMBL/GenBank/DDBJ whole genome shotgun (WGS) entry which is preliminary data.</text>
</comment>
<name>A0A6N7KMR2_9ACTN</name>